<dbReference type="GO" id="GO:0006325">
    <property type="term" value="P:chromatin organization"/>
    <property type="evidence" value="ECO:0007669"/>
    <property type="project" value="UniProtKB-KW"/>
</dbReference>
<dbReference type="OMA" id="IKCICSF"/>
<dbReference type="HOGENOM" id="CLU_009510_0_0_1"/>
<dbReference type="InterPro" id="IPR046341">
    <property type="entry name" value="SET_dom_sf"/>
</dbReference>
<feature type="compositionally biased region" description="Basic residues" evidence="2">
    <location>
        <begin position="222"/>
        <end position="235"/>
    </location>
</feature>
<dbReference type="OrthoDB" id="1928087at2759"/>
<dbReference type="Pfam" id="PF00856">
    <property type="entry name" value="SET"/>
    <property type="match status" value="1"/>
</dbReference>
<dbReference type="InterPro" id="IPR001214">
    <property type="entry name" value="SET_dom"/>
</dbReference>
<feature type="compositionally biased region" description="Polar residues" evidence="2">
    <location>
        <begin position="599"/>
        <end position="614"/>
    </location>
</feature>
<sequence length="1076" mass="116448">MSSWWAGARRPAGGEGKRPSLLALSLGAAHRPRALSPSRSPASGPFILSRHSHARFSTAILTPIPHHAPVALTSLPSICSANVAAAAAIRLDGHDTDPACQIMTDVSAVQAYADPQPAPLALYAGPPPPAFAQASPPLDGVVEEEESSTIKCICGYADDDGNTVLCEKCDTWQHIVCYYESAQHVPDVHECADCLPRLVDAKSASEKQRIRREMHNIGERKGRPKASAKNPKKRPKDSLVPMQANAWPTQTNGDLHYPPDRKSGSPRDQPPPNKRPKTNHRSSASMSMVSQAPALAPTSRKRGASILLNGHSPVKSPSHPDGPVEDYSYEFMHLYRQPEPPSAESNSYTRIDVANDIAMWLQDPEALAEASGGKKPQDIFSRIDSTIQDLETKTAPEIVKQTDVDSAILAHGLHPQWHFITAETPVPDGGYVGELKGLIGRKTDYYSDPSNRWDLLRHPEPFVFFPPHLPIYIDTRREGNILRYARRSCNPNMSMKILIDSSNDYHFSFLATREISPGEELTVGWDIDSEVQKQLAKVVTNGAKEGFRKIQPWVSCVLANFGGCACDISNGNECLLERARRNNPVAESAKTKGKKMKKSQTSPTSTGHATNSRAGSELANRDIVDDDQMDARSTSGSHKSSSRDITPATHVSLDGDLKLSEREKRKIQHQELLFQKLDHDEHKGKRKRTSAGSNLNTPNISSSRRSGNPEPSPSARHREHSHGVARKTSGSSIKTNGRAPARPKPVYVDASTQTAQDDGAKPLVCIKPRQLKPPMSFKRKLLQQAQEDKLQRERMRSTSVKMEVRSPALKDVSSNKPSPLPPSPPLEEPSAMDTSAEPVPDTRQHKELTPAKEPSPQPTVDVEMTDSEVAAPKLPEPKTEELPDAPRPQTPRETSCPPNHPSAPPWSASIPTEQSPKSTAEFPPQSADMEVETPVKQDSASVVNNTPTTSASSSAPVTENAAAPSPAASTIASPFSPAVNSAVKATPARKKLSLSDYTNRNRKTKLAQTQSTGSNATPPLTTSQSTSSPTLSTASLPNTNSPPPKAVEPVLAPVAEEPKPTEVSVAPTIAATSTSI</sequence>
<feature type="compositionally biased region" description="Polar residues" evidence="2">
    <location>
        <begin position="1006"/>
        <end position="1016"/>
    </location>
</feature>
<feature type="compositionally biased region" description="Basic and acidic residues" evidence="2">
    <location>
        <begin position="203"/>
        <end position="221"/>
    </location>
</feature>
<dbReference type="EMBL" id="KB445581">
    <property type="protein sequence ID" value="EMD88135.1"/>
    <property type="molecule type" value="Genomic_DNA"/>
</dbReference>
<dbReference type="SMART" id="SM00317">
    <property type="entry name" value="SET"/>
    <property type="match status" value="1"/>
</dbReference>
<feature type="compositionally biased region" description="Low complexity" evidence="2">
    <location>
        <begin position="941"/>
        <end position="978"/>
    </location>
</feature>
<dbReference type="GO" id="GO:0034967">
    <property type="term" value="C:Set3 complex"/>
    <property type="evidence" value="ECO:0007669"/>
    <property type="project" value="TreeGrafter"/>
</dbReference>
<feature type="compositionally biased region" description="Polar residues" evidence="2">
    <location>
        <begin position="690"/>
        <end position="706"/>
    </location>
</feature>
<dbReference type="Gene3D" id="2.170.270.10">
    <property type="entry name" value="SET domain"/>
    <property type="match status" value="1"/>
</dbReference>
<dbReference type="AlphaFoldDB" id="M2SS29"/>
<dbReference type="SUPFAM" id="SSF82199">
    <property type="entry name" value="SET domain"/>
    <property type="match status" value="1"/>
</dbReference>
<keyword evidence="5" id="KW-1185">Reference proteome</keyword>
<organism evidence="4 5">
    <name type="scientific">Cochliobolus heterostrophus (strain C5 / ATCC 48332 / race O)</name>
    <name type="common">Southern corn leaf blight fungus</name>
    <name type="synonym">Bipolaris maydis</name>
    <dbReference type="NCBI Taxonomy" id="701091"/>
    <lineage>
        <taxon>Eukaryota</taxon>
        <taxon>Fungi</taxon>
        <taxon>Dikarya</taxon>
        <taxon>Ascomycota</taxon>
        <taxon>Pezizomycotina</taxon>
        <taxon>Dothideomycetes</taxon>
        <taxon>Pleosporomycetidae</taxon>
        <taxon>Pleosporales</taxon>
        <taxon>Pleosporineae</taxon>
        <taxon>Pleosporaceae</taxon>
        <taxon>Bipolaris</taxon>
    </lineage>
</organism>
<dbReference type="STRING" id="701091.M2SS29"/>
<dbReference type="InterPro" id="IPR013083">
    <property type="entry name" value="Znf_RING/FYVE/PHD"/>
</dbReference>
<dbReference type="PANTHER" id="PTHR46462:SF3">
    <property type="entry name" value="UPSET, ISOFORM A"/>
    <property type="match status" value="1"/>
</dbReference>
<feature type="compositionally biased region" description="Basic and acidic residues" evidence="2">
    <location>
        <begin position="840"/>
        <end position="850"/>
    </location>
</feature>
<dbReference type="PANTHER" id="PTHR46462">
    <property type="entry name" value="UPSET, ISOFORM A"/>
    <property type="match status" value="1"/>
</dbReference>
<keyword evidence="1" id="KW-0156">Chromatin regulator</keyword>
<dbReference type="PROSITE" id="PS50280">
    <property type="entry name" value="SET"/>
    <property type="match status" value="1"/>
</dbReference>
<reference evidence="5" key="2">
    <citation type="journal article" date="2013" name="PLoS Genet.">
        <title>Comparative genome structure, secondary metabolite, and effector coding capacity across Cochliobolus pathogens.</title>
        <authorList>
            <person name="Condon B.J."/>
            <person name="Leng Y."/>
            <person name="Wu D."/>
            <person name="Bushley K.E."/>
            <person name="Ohm R.A."/>
            <person name="Otillar R."/>
            <person name="Martin J."/>
            <person name="Schackwitz W."/>
            <person name="Grimwood J."/>
            <person name="MohdZainudin N."/>
            <person name="Xue C."/>
            <person name="Wang R."/>
            <person name="Manning V.A."/>
            <person name="Dhillon B."/>
            <person name="Tu Z.J."/>
            <person name="Steffenson B.J."/>
            <person name="Salamov A."/>
            <person name="Sun H."/>
            <person name="Lowry S."/>
            <person name="LaButti K."/>
            <person name="Han J."/>
            <person name="Copeland A."/>
            <person name="Lindquist E."/>
            <person name="Barry K."/>
            <person name="Schmutz J."/>
            <person name="Baker S.E."/>
            <person name="Ciuffetti L.M."/>
            <person name="Grigoriev I.V."/>
            <person name="Zhong S."/>
            <person name="Turgeon B.G."/>
        </authorList>
    </citation>
    <scope>NUCLEOTIDE SEQUENCE [LARGE SCALE GENOMIC DNA]</scope>
    <source>
        <strain evidence="5">C5 / ATCC 48332 / race O</strain>
    </source>
</reference>
<feature type="domain" description="SET" evidence="3">
    <location>
        <begin position="388"/>
        <end position="526"/>
    </location>
</feature>
<proteinExistence type="predicted"/>
<evidence type="ECO:0000256" key="2">
    <source>
        <dbReference type="SAM" id="MobiDB-lite"/>
    </source>
</evidence>
<feature type="region of interest" description="Disordered" evidence="2">
    <location>
        <begin position="203"/>
        <end position="299"/>
    </location>
</feature>
<name>M2SS29_COCH5</name>
<feature type="compositionally biased region" description="Pro residues" evidence="2">
    <location>
        <begin position="818"/>
        <end position="827"/>
    </location>
</feature>
<feature type="compositionally biased region" description="Polar residues" evidence="2">
    <location>
        <begin position="909"/>
        <end position="918"/>
    </location>
</feature>
<dbReference type="SUPFAM" id="SSF57903">
    <property type="entry name" value="FYVE/PHD zinc finger"/>
    <property type="match status" value="1"/>
</dbReference>
<dbReference type="eggNOG" id="KOG1844">
    <property type="taxonomic scope" value="Eukaryota"/>
</dbReference>
<feature type="compositionally biased region" description="Low complexity" evidence="2">
    <location>
        <begin position="1017"/>
        <end position="1037"/>
    </location>
</feature>
<dbReference type="GO" id="GO:0006355">
    <property type="term" value="P:regulation of DNA-templated transcription"/>
    <property type="evidence" value="ECO:0007669"/>
    <property type="project" value="TreeGrafter"/>
</dbReference>
<feature type="compositionally biased region" description="Polar residues" evidence="2">
    <location>
        <begin position="281"/>
        <end position="290"/>
    </location>
</feature>
<evidence type="ECO:0000256" key="1">
    <source>
        <dbReference type="ARBA" id="ARBA00022853"/>
    </source>
</evidence>
<evidence type="ECO:0000313" key="4">
    <source>
        <dbReference type="EMBL" id="EMD88135.1"/>
    </source>
</evidence>
<feature type="region of interest" description="Disordered" evidence="2">
    <location>
        <begin position="673"/>
        <end position="1076"/>
    </location>
</feature>
<feature type="compositionally biased region" description="Basic and acidic residues" evidence="2">
    <location>
        <begin position="786"/>
        <end position="796"/>
    </location>
</feature>
<feature type="compositionally biased region" description="Basic residues" evidence="2">
    <location>
        <begin position="715"/>
        <end position="725"/>
    </location>
</feature>
<gene>
    <name evidence="4" type="ORF">COCHEDRAFT_1197210</name>
</gene>
<dbReference type="Proteomes" id="UP000016936">
    <property type="component" value="Unassembled WGS sequence"/>
</dbReference>
<evidence type="ECO:0000313" key="5">
    <source>
        <dbReference type="Proteomes" id="UP000016936"/>
    </source>
</evidence>
<evidence type="ECO:0000259" key="3">
    <source>
        <dbReference type="PROSITE" id="PS50280"/>
    </source>
</evidence>
<reference evidence="4 5" key="1">
    <citation type="journal article" date="2012" name="PLoS Pathog.">
        <title>Diverse lifestyles and strategies of plant pathogenesis encoded in the genomes of eighteen Dothideomycetes fungi.</title>
        <authorList>
            <person name="Ohm R.A."/>
            <person name="Feau N."/>
            <person name="Henrissat B."/>
            <person name="Schoch C.L."/>
            <person name="Horwitz B.A."/>
            <person name="Barry K.W."/>
            <person name="Condon B.J."/>
            <person name="Copeland A.C."/>
            <person name="Dhillon B."/>
            <person name="Glaser F."/>
            <person name="Hesse C.N."/>
            <person name="Kosti I."/>
            <person name="LaButti K."/>
            <person name="Lindquist E.A."/>
            <person name="Lucas S."/>
            <person name="Salamov A.A."/>
            <person name="Bradshaw R.E."/>
            <person name="Ciuffetti L."/>
            <person name="Hamelin R.C."/>
            <person name="Kema G.H.J."/>
            <person name="Lawrence C."/>
            <person name="Scott J.A."/>
            <person name="Spatafora J.W."/>
            <person name="Turgeon B.G."/>
            <person name="de Wit P.J.G.M."/>
            <person name="Zhong S."/>
            <person name="Goodwin S.B."/>
            <person name="Grigoriev I.V."/>
        </authorList>
    </citation>
    <scope>NUCLEOTIDE SEQUENCE [LARGE SCALE GENOMIC DNA]</scope>
    <source>
        <strain evidence="5">C5 / ATCC 48332 / race O</strain>
    </source>
</reference>
<accession>M2SS29</accession>
<dbReference type="GO" id="GO:0070210">
    <property type="term" value="C:Rpd3L-Expanded complex"/>
    <property type="evidence" value="ECO:0007669"/>
    <property type="project" value="TreeGrafter"/>
</dbReference>
<protein>
    <recommendedName>
        <fullName evidence="3">SET domain-containing protein</fullName>
    </recommendedName>
</protein>
<feature type="region of interest" description="Disordered" evidence="2">
    <location>
        <begin position="582"/>
        <end position="649"/>
    </location>
</feature>
<dbReference type="Gene3D" id="3.30.40.10">
    <property type="entry name" value="Zinc/RING finger domain, C3HC4 (zinc finger)"/>
    <property type="match status" value="1"/>
</dbReference>
<dbReference type="InterPro" id="IPR011011">
    <property type="entry name" value="Znf_FYVE_PHD"/>
</dbReference>